<dbReference type="PANTHER" id="PTHR28106">
    <property type="entry name" value="MITOCHONDRIAL ATPASE COMPLEX SUBUNIT ATP10"/>
    <property type="match status" value="1"/>
</dbReference>
<dbReference type="RefSeq" id="XP_045961724.1">
    <property type="nucleotide sequence ID" value="XM_046102078.1"/>
</dbReference>
<dbReference type="GO" id="GO:0033615">
    <property type="term" value="P:mitochondrial proton-transporting ATP synthase complex assembly"/>
    <property type="evidence" value="ECO:0007669"/>
    <property type="project" value="TreeGrafter"/>
</dbReference>
<evidence type="ECO:0000313" key="2">
    <source>
        <dbReference type="Proteomes" id="UP000758603"/>
    </source>
</evidence>
<evidence type="ECO:0000313" key="1">
    <source>
        <dbReference type="EMBL" id="KAH6657490.1"/>
    </source>
</evidence>
<dbReference type="Pfam" id="PF05176">
    <property type="entry name" value="ATP-synt_10"/>
    <property type="match status" value="1"/>
</dbReference>
<accession>A0A9P8UR70</accession>
<sequence length="344" mass="38971">MEAFKMPFRRRPQLLCLLCQRRSFSTSYRLAEQAQKAATKPSFKKVATPAAAPAEAPGKFIPEAPLENAPRGYGPRVEKFTPVPLPRPIGMPYPPEPGQHTGLDNRSIRQRRDDFVNWDKHLARREELKTQFRKPYFRDWSNLELHKGKTFIAPPRPFKGDLSLWFPNMHGTTLLKTDRSPRDTTPVMQGKVTVVSLFSGQWAEGQAKSFASAESNPELLSLLDANKGKAQHVRINVEEDRLKAFLIKLFMGNLRKTVGEENWDKYFVVRRGVSEEVREGIGMLNSKVGYVYLLDSECRIRWAGSGYAEDHERTGLVKGLQRLLDEEKGPKRPKAPAATAAQTA</sequence>
<gene>
    <name evidence="1" type="ORF">BKA67DRAFT_555422</name>
</gene>
<name>A0A9P8UR70_9PEZI</name>
<dbReference type="GeneID" id="70130970"/>
<dbReference type="GO" id="GO:0005743">
    <property type="term" value="C:mitochondrial inner membrane"/>
    <property type="evidence" value="ECO:0007669"/>
    <property type="project" value="TreeGrafter"/>
</dbReference>
<comment type="caution">
    <text evidence="1">The sequence shown here is derived from an EMBL/GenBank/DDBJ whole genome shotgun (WGS) entry which is preliminary data.</text>
</comment>
<dbReference type="Proteomes" id="UP000758603">
    <property type="component" value="Unassembled WGS sequence"/>
</dbReference>
<protein>
    <submittedName>
        <fullName evidence="1">ATP10 protein-domain-containing protein</fullName>
    </submittedName>
</protein>
<dbReference type="OrthoDB" id="17089at2759"/>
<organism evidence="1 2">
    <name type="scientific">Truncatella angustata</name>
    <dbReference type="NCBI Taxonomy" id="152316"/>
    <lineage>
        <taxon>Eukaryota</taxon>
        <taxon>Fungi</taxon>
        <taxon>Dikarya</taxon>
        <taxon>Ascomycota</taxon>
        <taxon>Pezizomycotina</taxon>
        <taxon>Sordariomycetes</taxon>
        <taxon>Xylariomycetidae</taxon>
        <taxon>Amphisphaeriales</taxon>
        <taxon>Sporocadaceae</taxon>
        <taxon>Truncatella</taxon>
    </lineage>
</organism>
<dbReference type="PANTHER" id="PTHR28106:SF1">
    <property type="entry name" value="MITOCHONDRIAL ATPASE COMPLEX SUBUNIT ATP10"/>
    <property type="match status" value="1"/>
</dbReference>
<dbReference type="AlphaFoldDB" id="A0A9P8UR70"/>
<proteinExistence type="predicted"/>
<reference evidence="1" key="1">
    <citation type="journal article" date="2021" name="Nat. Commun.">
        <title>Genetic determinants of endophytism in the Arabidopsis root mycobiome.</title>
        <authorList>
            <person name="Mesny F."/>
            <person name="Miyauchi S."/>
            <person name="Thiergart T."/>
            <person name="Pickel B."/>
            <person name="Atanasova L."/>
            <person name="Karlsson M."/>
            <person name="Huettel B."/>
            <person name="Barry K.W."/>
            <person name="Haridas S."/>
            <person name="Chen C."/>
            <person name="Bauer D."/>
            <person name="Andreopoulos W."/>
            <person name="Pangilinan J."/>
            <person name="LaButti K."/>
            <person name="Riley R."/>
            <person name="Lipzen A."/>
            <person name="Clum A."/>
            <person name="Drula E."/>
            <person name="Henrissat B."/>
            <person name="Kohler A."/>
            <person name="Grigoriev I.V."/>
            <person name="Martin F.M."/>
            <person name="Hacquard S."/>
        </authorList>
    </citation>
    <scope>NUCLEOTIDE SEQUENCE</scope>
    <source>
        <strain evidence="1">MPI-SDFR-AT-0073</strain>
    </source>
</reference>
<keyword evidence="2" id="KW-1185">Reference proteome</keyword>
<dbReference type="InterPro" id="IPR007849">
    <property type="entry name" value="ATP10"/>
</dbReference>
<dbReference type="EMBL" id="JAGPXC010000002">
    <property type="protein sequence ID" value="KAH6657490.1"/>
    <property type="molecule type" value="Genomic_DNA"/>
</dbReference>